<evidence type="ECO:0000313" key="2">
    <source>
        <dbReference type="Proteomes" id="UP001175211"/>
    </source>
</evidence>
<proteinExistence type="predicted"/>
<dbReference type="Proteomes" id="UP001175211">
    <property type="component" value="Unassembled WGS sequence"/>
</dbReference>
<keyword evidence="2" id="KW-1185">Reference proteome</keyword>
<reference evidence="1" key="1">
    <citation type="submission" date="2023-06" db="EMBL/GenBank/DDBJ databases">
        <authorList>
            <consortium name="Lawrence Berkeley National Laboratory"/>
            <person name="Ahrendt S."/>
            <person name="Sahu N."/>
            <person name="Indic B."/>
            <person name="Wong-Bajracharya J."/>
            <person name="Merenyi Z."/>
            <person name="Ke H.-M."/>
            <person name="Monk M."/>
            <person name="Kocsube S."/>
            <person name="Drula E."/>
            <person name="Lipzen A."/>
            <person name="Balint B."/>
            <person name="Henrissat B."/>
            <person name="Andreopoulos B."/>
            <person name="Martin F.M."/>
            <person name="Harder C.B."/>
            <person name="Rigling D."/>
            <person name="Ford K.L."/>
            <person name="Foster G.D."/>
            <person name="Pangilinan J."/>
            <person name="Papanicolaou A."/>
            <person name="Barry K."/>
            <person name="LaButti K."/>
            <person name="Viragh M."/>
            <person name="Koriabine M."/>
            <person name="Yan M."/>
            <person name="Riley R."/>
            <person name="Champramary S."/>
            <person name="Plett K.L."/>
            <person name="Tsai I.J."/>
            <person name="Slot J."/>
            <person name="Sipos G."/>
            <person name="Plett J."/>
            <person name="Nagy L.G."/>
            <person name="Grigoriev I.V."/>
        </authorList>
    </citation>
    <scope>NUCLEOTIDE SEQUENCE</scope>
    <source>
        <strain evidence="1">CCBAS 213</strain>
    </source>
</reference>
<dbReference type="AlphaFoldDB" id="A0AA39JCV0"/>
<accession>A0AA39JCV0</accession>
<dbReference type="EMBL" id="JAUEPS010000080">
    <property type="protein sequence ID" value="KAK0439994.1"/>
    <property type="molecule type" value="Genomic_DNA"/>
</dbReference>
<organism evidence="1 2">
    <name type="scientific">Armillaria tabescens</name>
    <name type="common">Ringless honey mushroom</name>
    <name type="synonym">Agaricus tabescens</name>
    <dbReference type="NCBI Taxonomy" id="1929756"/>
    <lineage>
        <taxon>Eukaryota</taxon>
        <taxon>Fungi</taxon>
        <taxon>Dikarya</taxon>
        <taxon>Basidiomycota</taxon>
        <taxon>Agaricomycotina</taxon>
        <taxon>Agaricomycetes</taxon>
        <taxon>Agaricomycetidae</taxon>
        <taxon>Agaricales</taxon>
        <taxon>Marasmiineae</taxon>
        <taxon>Physalacriaceae</taxon>
        <taxon>Desarmillaria</taxon>
    </lineage>
</organism>
<dbReference type="RefSeq" id="XP_060323443.1">
    <property type="nucleotide sequence ID" value="XM_060470345.1"/>
</dbReference>
<protein>
    <submittedName>
        <fullName evidence="1">Uncharacterized protein</fullName>
    </submittedName>
</protein>
<sequence length="229" mass="26515">MRPLLKLAFSPAYIPSMSTTMIPLDVAQWRDLFLLTAVAVEQQYTPVHRDVLADHPDSEDVTDDVESSHNSRKRVLSVDWNAGHSLKRAKDNAGDVVVTCSASEIRLKFGKENDEMTEDLGSTSALVHRRINPLPKRAEGNQRFITSLSDVDISWIPKSYRNNSRKTPDTRLHKLFLSECNYSLTEYHENGTIKRRSKEEREAFLRADEWVEYLTPVKWLQYWLVDFFE</sequence>
<comment type="caution">
    <text evidence="1">The sequence shown here is derived from an EMBL/GenBank/DDBJ whole genome shotgun (WGS) entry which is preliminary data.</text>
</comment>
<evidence type="ECO:0000313" key="1">
    <source>
        <dbReference type="EMBL" id="KAK0439994.1"/>
    </source>
</evidence>
<dbReference type="GeneID" id="85353893"/>
<gene>
    <name evidence="1" type="ORF">EV420DRAFT_1486089</name>
</gene>
<name>A0AA39JCV0_ARMTA</name>